<dbReference type="OrthoDB" id="201140at2759"/>
<evidence type="ECO:0000256" key="2">
    <source>
        <dbReference type="SAM" id="MobiDB-lite"/>
    </source>
</evidence>
<accession>A0A1W0A639</accession>
<name>A0A1W0A639_9STRA</name>
<sequence>MNLDKNNTLPELIRSSSASGEISIAALSKLLQEFQLQQQIQLSKEKEKIVNDVIEKIASAGFIRKPIRKEPHSKKRSAFEGQLRSLLAHSLSESGLDYAHVLPPPVELCNADSNSKDRPLVLARHEMPEQSVQDRQVNPQKKGVKLYKQKRLQTSPLTNVQTSREIQTANIPTTTPKPKIPEPVDKNDQPKFHSNKMPPKMNKKTWVLLEQTKKILQQTSSTTNYRPGKTTAKPLWEAVPKYSNDTPPVIPCSTSPRDVAESKPQTTDYAIPEESTLTKLESPGKPDFQMSMLEPFSTTDPKANNEKAWENELARQILSLYATSISKKKSESPQKMTIDDGEQKNGDEFKSKCSLPKLSRRSRLKTIHDSWQPSHLLDNGKVLLCLPKIPKPIWFAGTGVVMATWCVLASSDTEVKVKLCHPDMNNEPILCNHRVCEELKHLEQALAYEKYIAIVETLLTARTRTKFSAVEEIDIKLWKQLIITGNAFSSRCVDLKKYALSLELIKKMETLLDDSTLIEGAMRAELVAFLADTYAYYYYCRGKAQAGLKYCTKAHTTHTKLGEWSHLAKCKLHLAALLSRLERHNEAIEALHQILQLVESAQLEEGGGASAQKLCMVAVCYNNLALEQLHMRDIDQAAIACQNARRLARLCLSYSNRWLSQFEATHKAVVRAMTTFAGENWNFDMELVMKYDVEA</sequence>
<keyword evidence="1" id="KW-0175">Coiled coil</keyword>
<feature type="coiled-coil region" evidence="1">
    <location>
        <begin position="574"/>
        <end position="601"/>
    </location>
</feature>
<dbReference type="InterPro" id="IPR011990">
    <property type="entry name" value="TPR-like_helical_dom_sf"/>
</dbReference>
<dbReference type="SMART" id="SM00028">
    <property type="entry name" value="TPR"/>
    <property type="match status" value="2"/>
</dbReference>
<dbReference type="EMBL" id="JNBS01000420">
    <property type="protein sequence ID" value="OQS05752.1"/>
    <property type="molecule type" value="Genomic_DNA"/>
</dbReference>
<dbReference type="Gene3D" id="1.25.40.10">
    <property type="entry name" value="Tetratricopeptide repeat domain"/>
    <property type="match status" value="1"/>
</dbReference>
<keyword evidence="4" id="KW-1185">Reference proteome</keyword>
<dbReference type="SUPFAM" id="SSF48452">
    <property type="entry name" value="TPR-like"/>
    <property type="match status" value="1"/>
</dbReference>
<dbReference type="AlphaFoldDB" id="A0A1W0A639"/>
<protein>
    <submittedName>
        <fullName evidence="3">Uncharacterized protein</fullName>
    </submittedName>
</protein>
<comment type="caution">
    <text evidence="3">The sequence shown here is derived from an EMBL/GenBank/DDBJ whole genome shotgun (WGS) entry which is preliminary data.</text>
</comment>
<evidence type="ECO:0000313" key="4">
    <source>
        <dbReference type="Proteomes" id="UP000243217"/>
    </source>
</evidence>
<feature type="compositionally biased region" description="Basic and acidic residues" evidence="2">
    <location>
        <begin position="179"/>
        <end position="191"/>
    </location>
</feature>
<reference evidence="3 4" key="1">
    <citation type="journal article" date="2014" name="Genome Biol. Evol.">
        <title>The secreted proteins of Achlya hypogyna and Thraustotheca clavata identify the ancestral oomycete secretome and reveal gene acquisitions by horizontal gene transfer.</title>
        <authorList>
            <person name="Misner I."/>
            <person name="Blouin N."/>
            <person name="Leonard G."/>
            <person name="Richards T.A."/>
            <person name="Lane C.E."/>
        </authorList>
    </citation>
    <scope>NUCLEOTIDE SEQUENCE [LARGE SCALE GENOMIC DNA]</scope>
    <source>
        <strain evidence="3 4">ATCC 34112</strain>
    </source>
</reference>
<feature type="region of interest" description="Disordered" evidence="2">
    <location>
        <begin position="330"/>
        <end position="351"/>
    </location>
</feature>
<dbReference type="InterPro" id="IPR019734">
    <property type="entry name" value="TPR_rpt"/>
</dbReference>
<gene>
    <name evidence="3" type="ORF">THRCLA_02152</name>
</gene>
<dbReference type="Proteomes" id="UP000243217">
    <property type="component" value="Unassembled WGS sequence"/>
</dbReference>
<evidence type="ECO:0000256" key="1">
    <source>
        <dbReference type="SAM" id="Coils"/>
    </source>
</evidence>
<organism evidence="3 4">
    <name type="scientific">Thraustotheca clavata</name>
    <dbReference type="NCBI Taxonomy" id="74557"/>
    <lineage>
        <taxon>Eukaryota</taxon>
        <taxon>Sar</taxon>
        <taxon>Stramenopiles</taxon>
        <taxon>Oomycota</taxon>
        <taxon>Saprolegniomycetes</taxon>
        <taxon>Saprolegniales</taxon>
        <taxon>Achlyaceae</taxon>
        <taxon>Thraustotheca</taxon>
    </lineage>
</organism>
<feature type="region of interest" description="Disordered" evidence="2">
    <location>
        <begin position="171"/>
        <end position="199"/>
    </location>
</feature>
<evidence type="ECO:0000313" key="3">
    <source>
        <dbReference type="EMBL" id="OQS05752.1"/>
    </source>
</evidence>
<proteinExistence type="predicted"/>